<feature type="region of interest" description="Disordered" evidence="1">
    <location>
        <begin position="39"/>
        <end position="71"/>
    </location>
</feature>
<evidence type="ECO:0000313" key="2">
    <source>
        <dbReference type="EMBL" id="BAJ87637.1"/>
    </source>
</evidence>
<feature type="compositionally biased region" description="Basic residues" evidence="1">
    <location>
        <begin position="62"/>
        <end position="71"/>
    </location>
</feature>
<name>F2CXR6_HORVV</name>
<proteinExistence type="evidence at transcript level"/>
<protein>
    <submittedName>
        <fullName evidence="2">Predicted protein</fullName>
    </submittedName>
</protein>
<organism evidence="2">
    <name type="scientific">Hordeum vulgare subsp. vulgare</name>
    <name type="common">Domesticated barley</name>
    <dbReference type="NCBI Taxonomy" id="112509"/>
    <lineage>
        <taxon>Eukaryota</taxon>
        <taxon>Viridiplantae</taxon>
        <taxon>Streptophyta</taxon>
        <taxon>Embryophyta</taxon>
        <taxon>Tracheophyta</taxon>
        <taxon>Spermatophyta</taxon>
        <taxon>Magnoliopsida</taxon>
        <taxon>Liliopsida</taxon>
        <taxon>Poales</taxon>
        <taxon>Poaceae</taxon>
        <taxon>BOP clade</taxon>
        <taxon>Pooideae</taxon>
        <taxon>Triticodae</taxon>
        <taxon>Triticeae</taxon>
        <taxon>Hordeinae</taxon>
        <taxon>Hordeum</taxon>
    </lineage>
</organism>
<reference evidence="2" key="1">
    <citation type="journal article" date="2011" name="Plant Physiol.">
        <title>Comprehensive sequence analysis of 24,783 barley full-length cDNAs derived from 12 clone libraries.</title>
        <authorList>
            <person name="Matsumoto T."/>
            <person name="Tanaka T."/>
            <person name="Sakai H."/>
            <person name="Amano N."/>
            <person name="Kanamori H."/>
            <person name="Kurita K."/>
            <person name="Kikuta A."/>
            <person name="Kamiya K."/>
            <person name="Yamamoto M."/>
            <person name="Ikawa H."/>
            <person name="Fujii N."/>
            <person name="Hori K."/>
            <person name="Itoh T."/>
            <person name="Sato K."/>
        </authorList>
    </citation>
    <scope>NUCLEOTIDE SEQUENCE</scope>
    <source>
        <tissue evidence="2">Shoot</tissue>
    </source>
</reference>
<dbReference type="EMBL" id="AK356419">
    <property type="protein sequence ID" value="BAJ87637.1"/>
    <property type="molecule type" value="mRNA"/>
</dbReference>
<sequence length="90" mass="10032">MDLGREAPPMDLMPSSFFLSLCHLASPCFPLRISRTRDARATAAGHQGPDLDRPGRLQSGPRRPRSARMTPRRCCRIARASRLVFISSLL</sequence>
<dbReference type="AlphaFoldDB" id="F2CXR6"/>
<evidence type="ECO:0000256" key="1">
    <source>
        <dbReference type="SAM" id="MobiDB-lite"/>
    </source>
</evidence>
<accession>F2CXR6</accession>